<protein>
    <submittedName>
        <fullName evidence="15">Uncharacterized protein</fullName>
    </submittedName>
</protein>
<dbReference type="Gene3D" id="3.30.70.80">
    <property type="entry name" value="Peptidase S8 propeptide/proteinase inhibitor I9"/>
    <property type="match status" value="2"/>
</dbReference>
<feature type="domain" description="Peptidase S8/S53" evidence="11">
    <location>
        <begin position="983"/>
        <end position="1388"/>
    </location>
</feature>
<dbReference type="GO" id="GO:0006508">
    <property type="term" value="P:proteolysis"/>
    <property type="evidence" value="ECO:0007669"/>
    <property type="project" value="UniProtKB-KW"/>
</dbReference>
<evidence type="ECO:0000256" key="1">
    <source>
        <dbReference type="ARBA" id="ARBA00004613"/>
    </source>
</evidence>
<feature type="active site" description="Charge relay system" evidence="8 9">
    <location>
        <position position="529"/>
    </location>
</feature>
<dbReference type="InterPro" id="IPR010259">
    <property type="entry name" value="S8pro/Inhibitor_I9"/>
</dbReference>
<dbReference type="Pfam" id="PF02225">
    <property type="entry name" value="PA"/>
    <property type="match status" value="2"/>
</dbReference>
<dbReference type="Gene3D" id="3.40.50.200">
    <property type="entry name" value="Peptidase S8/S53 domain"/>
    <property type="match status" value="3"/>
</dbReference>
<evidence type="ECO:0000256" key="8">
    <source>
        <dbReference type="PIRSR" id="PIRSR615500-1"/>
    </source>
</evidence>
<reference evidence="15" key="2">
    <citation type="submission" date="2015-06" db="UniProtKB">
        <authorList>
            <consortium name="EnsemblPlants"/>
        </authorList>
    </citation>
    <scope>IDENTIFICATION</scope>
    <source>
        <strain evidence="15">cv. Heinz 1706</strain>
    </source>
</reference>
<dbReference type="Pfam" id="PF05922">
    <property type="entry name" value="Inhibitor_I9"/>
    <property type="match status" value="2"/>
</dbReference>
<dbReference type="InterPro" id="IPR036852">
    <property type="entry name" value="Peptidase_S8/S53_dom_sf"/>
</dbReference>
<dbReference type="InterPro" id="IPR041469">
    <property type="entry name" value="Subtilisin-like_FN3"/>
</dbReference>
<feature type="active site" description="Charge relay system" evidence="8 9">
    <location>
        <position position="203"/>
    </location>
</feature>
<dbReference type="HOGENOM" id="CLU_000625_8_2_1"/>
<evidence type="ECO:0000256" key="7">
    <source>
        <dbReference type="ARBA" id="ARBA00023180"/>
    </source>
</evidence>
<dbReference type="Gramene" id="Solyc08g079970.1.1">
    <property type="protein sequence ID" value="Solyc08g079970.1.1"/>
    <property type="gene ID" value="Solyc08g079970.1"/>
</dbReference>
<feature type="active site" description="Charge relay system" evidence="9">
    <location>
        <position position="992"/>
    </location>
</feature>
<evidence type="ECO:0000259" key="11">
    <source>
        <dbReference type="Pfam" id="PF00082"/>
    </source>
</evidence>
<accession>K4CNZ7</accession>
<keyword evidence="6 9" id="KW-0720">Serine protease</keyword>
<keyword evidence="3 9" id="KW-0645">Protease</keyword>
<dbReference type="InterPro" id="IPR023827">
    <property type="entry name" value="Peptidase_S8_Asp-AS"/>
</dbReference>
<evidence type="ECO:0000256" key="3">
    <source>
        <dbReference type="ARBA" id="ARBA00022670"/>
    </source>
</evidence>
<dbReference type="PROSITE" id="PS00136">
    <property type="entry name" value="SUBTILASE_ASP"/>
    <property type="match status" value="2"/>
</dbReference>
<dbReference type="OMA" id="CETGHKF"/>
<feature type="domain" description="Subtilisin-like protease fibronectin type-III" evidence="14">
    <location>
        <begin position="1467"/>
        <end position="1564"/>
    </location>
</feature>
<feature type="domain" description="Peptidase S8/S53" evidence="11">
    <location>
        <begin position="138"/>
        <end position="563"/>
    </location>
</feature>
<feature type="domain" description="PA" evidence="12">
    <location>
        <begin position="374"/>
        <end position="448"/>
    </location>
</feature>
<dbReference type="Gene3D" id="2.60.40.2310">
    <property type="match status" value="2"/>
</dbReference>
<evidence type="ECO:0000313" key="16">
    <source>
        <dbReference type="Proteomes" id="UP000004994"/>
    </source>
</evidence>
<feature type="active site" description="Charge relay system" evidence="9">
    <location>
        <position position="1048"/>
    </location>
</feature>
<dbReference type="InterPro" id="IPR003137">
    <property type="entry name" value="PA_domain"/>
</dbReference>
<feature type="signal peptide" evidence="10">
    <location>
        <begin position="1"/>
        <end position="25"/>
    </location>
</feature>
<evidence type="ECO:0000259" key="12">
    <source>
        <dbReference type="Pfam" id="PF02225"/>
    </source>
</evidence>
<dbReference type="PRINTS" id="PR00723">
    <property type="entry name" value="SUBTILISIN"/>
</dbReference>
<keyword evidence="5 9" id="KW-0378">Hydrolase</keyword>
<evidence type="ECO:0000259" key="14">
    <source>
        <dbReference type="Pfam" id="PF17766"/>
    </source>
</evidence>
<evidence type="ECO:0000256" key="10">
    <source>
        <dbReference type="SAM" id="SignalP"/>
    </source>
</evidence>
<feature type="domain" description="Subtilisin-like protease fibronectin type-III" evidence="14">
    <location>
        <begin position="643"/>
        <end position="737"/>
    </location>
</feature>
<dbReference type="CDD" id="cd04852">
    <property type="entry name" value="Peptidases_S8_3"/>
    <property type="match status" value="2"/>
</dbReference>
<comment type="similarity">
    <text evidence="2 9">Belongs to the peptidase S8 family.</text>
</comment>
<feature type="domain" description="PA" evidence="12">
    <location>
        <begin position="1219"/>
        <end position="1293"/>
    </location>
</feature>
<comment type="subcellular location">
    <subcellularLocation>
        <location evidence="1">Secreted</location>
    </subcellularLocation>
</comment>
<dbReference type="eggNOG" id="ENOG502QPQR">
    <property type="taxonomic scope" value="Eukaryota"/>
</dbReference>
<dbReference type="ExpressionAtlas" id="K4CNZ7">
    <property type="expression patterns" value="baseline and differential"/>
</dbReference>
<feature type="active site" description="Charge relay system" evidence="8 9">
    <location>
        <position position="147"/>
    </location>
</feature>
<keyword evidence="7" id="KW-0325">Glycoprotein</keyword>
<dbReference type="GO" id="GO:0004252">
    <property type="term" value="F:serine-type endopeptidase activity"/>
    <property type="evidence" value="ECO:0000318"/>
    <property type="project" value="GO_Central"/>
</dbReference>
<name>K4CNZ7_SOLLC</name>
<dbReference type="FunFam" id="2.60.40.2310:FF:000001">
    <property type="entry name" value="Subtilisin-like protease SBT1.5"/>
    <property type="match status" value="2"/>
</dbReference>
<dbReference type="FunFam" id="3.40.50.200:FF:000006">
    <property type="entry name" value="Subtilisin-like protease SBT1.5"/>
    <property type="match status" value="2"/>
</dbReference>
<dbReference type="InterPro" id="IPR034197">
    <property type="entry name" value="Peptidases_S8_3"/>
</dbReference>
<keyword evidence="4 10" id="KW-0732">Signal</keyword>
<evidence type="ECO:0000256" key="5">
    <source>
        <dbReference type="ARBA" id="ARBA00022801"/>
    </source>
</evidence>
<feature type="chain" id="PRO_5003874280" evidence="10">
    <location>
        <begin position="26"/>
        <end position="1570"/>
    </location>
</feature>
<evidence type="ECO:0000313" key="15">
    <source>
        <dbReference type="EnsemblPlants" id="Solyc08g079970.1.1"/>
    </source>
</evidence>
<proteinExistence type="inferred from homology"/>
<evidence type="ECO:0000256" key="9">
    <source>
        <dbReference type="PROSITE-ProRule" id="PRU01240"/>
    </source>
</evidence>
<feature type="domain" description="Inhibitor I9" evidence="13">
    <location>
        <begin position="34"/>
        <end position="115"/>
    </location>
</feature>
<organism evidence="15">
    <name type="scientific">Solanum lycopersicum</name>
    <name type="common">Tomato</name>
    <name type="synonym">Lycopersicon esculentum</name>
    <dbReference type="NCBI Taxonomy" id="4081"/>
    <lineage>
        <taxon>Eukaryota</taxon>
        <taxon>Viridiplantae</taxon>
        <taxon>Streptophyta</taxon>
        <taxon>Embryophyta</taxon>
        <taxon>Tracheophyta</taxon>
        <taxon>Spermatophyta</taxon>
        <taxon>Magnoliopsida</taxon>
        <taxon>eudicotyledons</taxon>
        <taxon>Gunneridae</taxon>
        <taxon>Pentapetalae</taxon>
        <taxon>asterids</taxon>
        <taxon>lamiids</taxon>
        <taxon>Solanales</taxon>
        <taxon>Solanaceae</taxon>
        <taxon>Solanoideae</taxon>
        <taxon>Solaneae</taxon>
        <taxon>Solanum</taxon>
        <taxon>Solanum subgen. Lycopersicon</taxon>
    </lineage>
</organism>
<dbReference type="PaxDb" id="4081-Solyc08g079970.1.1"/>
<keyword evidence="16" id="KW-1185">Reference proteome</keyword>
<dbReference type="EnsemblPlants" id="Solyc08g079970.1.1">
    <property type="protein sequence ID" value="Solyc08g079970.1.1"/>
    <property type="gene ID" value="Solyc08g079970.1"/>
</dbReference>
<evidence type="ECO:0000259" key="13">
    <source>
        <dbReference type="Pfam" id="PF05922"/>
    </source>
</evidence>
<dbReference type="GO" id="GO:0005576">
    <property type="term" value="C:extracellular region"/>
    <property type="evidence" value="ECO:0000318"/>
    <property type="project" value="GO_Central"/>
</dbReference>
<evidence type="ECO:0000256" key="2">
    <source>
        <dbReference type="ARBA" id="ARBA00011073"/>
    </source>
</evidence>
<dbReference type="Pfam" id="PF00082">
    <property type="entry name" value="Peptidase_S8"/>
    <property type="match status" value="2"/>
</dbReference>
<reference evidence="15" key="1">
    <citation type="journal article" date="2012" name="Nature">
        <title>The tomato genome sequence provides insights into fleshy fruit evolution.</title>
        <authorList>
            <consortium name="Tomato Genome Consortium"/>
        </authorList>
    </citation>
    <scope>NUCLEOTIDE SEQUENCE [LARGE SCALE GENOMIC DNA]</scope>
    <source>
        <strain evidence="15">cv. Heinz 1706</strain>
    </source>
</reference>
<dbReference type="InterPro" id="IPR000209">
    <property type="entry name" value="Peptidase_S8/S53_dom"/>
</dbReference>
<evidence type="ECO:0000256" key="4">
    <source>
        <dbReference type="ARBA" id="ARBA00022729"/>
    </source>
</evidence>
<evidence type="ECO:0000256" key="6">
    <source>
        <dbReference type="ARBA" id="ARBA00022825"/>
    </source>
</evidence>
<dbReference type="InParanoid" id="K4CNZ7"/>
<dbReference type="Pfam" id="PF17766">
    <property type="entry name" value="fn3_6"/>
    <property type="match status" value="2"/>
</dbReference>
<dbReference type="FunFam" id="3.50.30.30:FF:000005">
    <property type="entry name" value="subtilisin-like protease SBT1.5"/>
    <property type="match status" value="2"/>
</dbReference>
<dbReference type="PANTHER" id="PTHR10795">
    <property type="entry name" value="PROPROTEIN CONVERTASE SUBTILISIN/KEXIN"/>
    <property type="match status" value="1"/>
</dbReference>
<dbReference type="InterPro" id="IPR037045">
    <property type="entry name" value="S8pro/Inhibitor_I9_sf"/>
</dbReference>
<dbReference type="CDD" id="cd02120">
    <property type="entry name" value="PA_subtilisin_like"/>
    <property type="match status" value="2"/>
</dbReference>
<dbReference type="PhylomeDB" id="K4CNZ7"/>
<feature type="domain" description="Inhibitor I9" evidence="13">
    <location>
        <begin position="879"/>
        <end position="960"/>
    </location>
</feature>
<dbReference type="PROSITE" id="PS51892">
    <property type="entry name" value="SUBTILASE"/>
    <property type="match status" value="2"/>
</dbReference>
<feature type="active site" description="Charge relay system" evidence="9">
    <location>
        <position position="1353"/>
    </location>
</feature>
<dbReference type="Gene3D" id="3.50.30.30">
    <property type="match status" value="1"/>
</dbReference>
<dbReference type="Proteomes" id="UP000004994">
    <property type="component" value="Chromosome 8"/>
</dbReference>
<sequence>MVAQYRSILSIIGLICVLFPFTTNATEQDNSQIYIVHCEFPDGKRSTNNQDLESYYLSFLPATTSDSSREAPRLIYSYRNVITGFAAKLSLEDLKEMEKMEGFVSARPEGLLDLHTTHSVNFMGLNQNMGFWNDSNYGKGVIIGVIDTGIFPDHPSFSDDGMPPPPAKWKGICQFNTTKCNNKLIGARYFSYTGNDPWDENGHGTHTASTASGRFVPGANILGNANGTAMGVAPLAHVAIYKTCSAIGCFGSDILAAMDMAIEDGVDILSISLGSRSRQFYEDVIALGAFSAMERGIFVSCSAGNSGPYTFSVSNDAPWILTVGASTIDRKIKATAVLGNNQEFDGESAFQPSDFPSTLLPLIYPGSNDSDILAQYCYPSSLNNTNVMGKIVLCEAGITRAVDKGIAVKAAGGAAMIIMNPKSWANTTFAEAHVLPVTHVTYADGLKIQAYINSTTTPTATIAFKGTTIGDNRAPVVAGFSSRGPSYVSPRILKPDIIGPGVNILAAWPVSLENNTNTNSTFNMISGTSMSCPHLSGVAALLKSVHPDWSPAAIKSAIMTTADVLNLGSNLIEDETYLPADVFATGAGHVNPSKANAPGLIYDIKPSDYLPYLCGLNYTNRQIAVILQRKVNCSEVTSILEGQLNYPSFAIQVKSNSGVQVYSRTVTNVGQANSTYRVDIDSPQGLDVKVEPTTLVFSDVKQKLSYQVTFTPFAAPSTTYTQGSLRWISENHIVRSTSVSCLHLSDIAALLKSVHLDWSPAGIKSAIMTTADVINLKSNLIEDETYLPADVFATGAGHVNPSKANDPGLIYDIEPSDYISYLCGLNYTNRQLLSLCSAKLIVRRLRMAQYRSILTMIGLICVLFPFTTNATEQDNSQIYIVHCQFPDGERTTRNQDLESYYLSFLPATTSDSSREAPRLIYSYRNVITGFAAKLSLEDLKEMEKMEGFVSARPEGLLDLHTTHSVNFMGLNQNIGFWNDSNYGKGVIIGVIDTGIFPDHPSFSDDGMPPPPAKWKGKCQFNTTKCNNKLIGARYFSYTGNDPWDENGHGTHTASTAAGRFVPGANILGNANGTAMGVAPLAHVAIYKTCSAIGCFGSDILAAMDMAIEDGVDVLSISLGNRSRQFYEDVIALGAFSAIERGIFVSCSAGNSGPYTFSVSNDAPWILTVGASTIDRRIKATAVLGNNQKFDGESAFQPSHFPSTLLPLIYPGMNTSDTLAQYCYPSSLNNTNVMGKIVLCVAGITAGVDKGIAVKAAGGAAMIIMNPESWANTTLAEAHVLPVTHVTYGDGLKIQEYINSTTTPTATIGPSYASPRILKPDIIGPGVNILAAWPISLENNTNTNSTFNMIAGTSMSCPHLSGVAALLKSVHPDWSPAAIKSAIMTTADVFNLGSKLIEDETYLPADVFATGAGHVNPSKANDPGLVYDIEPSDYIPYLCGLNYTNRQVTVIVQRKVNCSEITSILEGQLNYPSFAIQVRNNSEAQVYSRTVTNVGTANSTYRVDIDSPRGLDVKVEPTTLVFSKVKQKLSYQVTFTPFSRPSTIYTQGSLRWISENYVVRSPIAVGFSDLF</sequence>
<dbReference type="InterPro" id="IPR015500">
    <property type="entry name" value="Peptidase_S8_subtilisin-rel"/>
</dbReference>
<dbReference type="SUPFAM" id="SSF52743">
    <property type="entry name" value="Subtilisin-like"/>
    <property type="match status" value="3"/>
</dbReference>
<dbReference type="InterPro" id="IPR045051">
    <property type="entry name" value="SBT"/>
</dbReference>